<dbReference type="AlphaFoldDB" id="A0A8H7NMI3"/>
<evidence type="ECO:0000313" key="3">
    <source>
        <dbReference type="Proteomes" id="UP000616885"/>
    </source>
</evidence>
<dbReference type="Proteomes" id="UP000616885">
    <property type="component" value="Unassembled WGS sequence"/>
</dbReference>
<feature type="region of interest" description="Disordered" evidence="1">
    <location>
        <begin position="37"/>
        <end position="118"/>
    </location>
</feature>
<protein>
    <submittedName>
        <fullName evidence="2">Uncharacterized protein</fullName>
    </submittedName>
</protein>
<comment type="caution">
    <text evidence="2">The sequence shown here is derived from an EMBL/GenBank/DDBJ whole genome shotgun (WGS) entry which is preliminary data.</text>
</comment>
<gene>
    <name evidence="2" type="ORF">IM811_000157</name>
</gene>
<evidence type="ECO:0000256" key="1">
    <source>
        <dbReference type="SAM" id="MobiDB-lite"/>
    </source>
</evidence>
<sequence>MHRDAIQVWIQTIAATSPFHDPAFAADEQSRILAGIDDASLNKAKPRSNLYSTSSPSKRQQLRDVPDDVATDPETAPRRPQRENRVHITDESPAPSFAHGEMPPQQSGSSAPLGSADVRFHGRPCLPAPFRNAGDGPATPFDWFVSVIGPTTTQEVTVKAAQEGG</sequence>
<accession>A0A8H7NMI3</accession>
<evidence type="ECO:0000313" key="2">
    <source>
        <dbReference type="EMBL" id="KAF9758463.1"/>
    </source>
</evidence>
<reference evidence="2" key="1">
    <citation type="submission" date="2020-10" db="EMBL/GenBank/DDBJ databases">
        <title>High-Quality Genome Resource of Clonostachys rosea strain S41 by Oxford Nanopore Long-Read Sequencing.</title>
        <authorList>
            <person name="Wang H."/>
        </authorList>
    </citation>
    <scope>NUCLEOTIDE SEQUENCE</scope>
    <source>
        <strain evidence="2">S41</strain>
    </source>
</reference>
<name>A0A8H7NMI3_BIOOC</name>
<feature type="compositionally biased region" description="Basic and acidic residues" evidence="1">
    <location>
        <begin position="75"/>
        <end position="90"/>
    </location>
</feature>
<proteinExistence type="predicted"/>
<feature type="compositionally biased region" description="Polar residues" evidence="1">
    <location>
        <begin position="49"/>
        <end position="59"/>
    </location>
</feature>
<dbReference type="EMBL" id="JADCTT010000001">
    <property type="protein sequence ID" value="KAF9758463.1"/>
    <property type="molecule type" value="Genomic_DNA"/>
</dbReference>
<organism evidence="2 3">
    <name type="scientific">Bionectria ochroleuca</name>
    <name type="common">Gliocladium roseum</name>
    <dbReference type="NCBI Taxonomy" id="29856"/>
    <lineage>
        <taxon>Eukaryota</taxon>
        <taxon>Fungi</taxon>
        <taxon>Dikarya</taxon>
        <taxon>Ascomycota</taxon>
        <taxon>Pezizomycotina</taxon>
        <taxon>Sordariomycetes</taxon>
        <taxon>Hypocreomycetidae</taxon>
        <taxon>Hypocreales</taxon>
        <taxon>Bionectriaceae</taxon>
        <taxon>Clonostachys</taxon>
    </lineage>
</organism>